<reference evidence="2" key="1">
    <citation type="journal article" date="2014" name="Int. J. Syst. Evol. Microbiol.">
        <title>Complete genome sequence of Corynebacterium casei LMG S-19264T (=DSM 44701T), isolated from a smear-ripened cheese.</title>
        <authorList>
            <consortium name="US DOE Joint Genome Institute (JGI-PGF)"/>
            <person name="Walter F."/>
            <person name="Albersmeier A."/>
            <person name="Kalinowski J."/>
            <person name="Ruckert C."/>
        </authorList>
    </citation>
    <scope>NUCLEOTIDE SEQUENCE</scope>
    <source>
        <strain evidence="2">VKM B-2935</strain>
    </source>
</reference>
<dbReference type="AlphaFoldDB" id="A0A9W6K4R2"/>
<evidence type="ECO:0000313" key="2">
    <source>
        <dbReference type="EMBL" id="GLK88837.1"/>
    </source>
</evidence>
<dbReference type="RefSeq" id="WP_271195048.1">
    <property type="nucleotide sequence ID" value="NZ_BSFN01000004.1"/>
</dbReference>
<gene>
    <name evidence="2" type="ORF">GCM10017655_18990</name>
</gene>
<evidence type="ECO:0000256" key="1">
    <source>
        <dbReference type="SAM" id="Phobius"/>
    </source>
</evidence>
<proteinExistence type="predicted"/>
<comment type="caution">
    <text evidence="2">The sequence shown here is derived from an EMBL/GenBank/DDBJ whole genome shotgun (WGS) entry which is preliminary data.</text>
</comment>
<evidence type="ECO:0000313" key="3">
    <source>
        <dbReference type="Proteomes" id="UP001143328"/>
    </source>
</evidence>
<protein>
    <submittedName>
        <fullName evidence="2">Uncharacterized protein</fullName>
    </submittedName>
</protein>
<organism evidence="2 3">
    <name type="scientific">Pseudomonas turukhanskensis</name>
    <dbReference type="NCBI Taxonomy" id="1806536"/>
    <lineage>
        <taxon>Bacteria</taxon>
        <taxon>Pseudomonadati</taxon>
        <taxon>Pseudomonadota</taxon>
        <taxon>Gammaproteobacteria</taxon>
        <taxon>Pseudomonadales</taxon>
        <taxon>Pseudomonadaceae</taxon>
        <taxon>Pseudomonas</taxon>
    </lineage>
</organism>
<reference evidence="2" key="2">
    <citation type="submission" date="2023-01" db="EMBL/GenBank/DDBJ databases">
        <authorList>
            <person name="Sun Q."/>
            <person name="Evtushenko L."/>
        </authorList>
    </citation>
    <scope>NUCLEOTIDE SEQUENCE</scope>
    <source>
        <strain evidence="2">VKM B-2935</strain>
    </source>
</reference>
<keyword evidence="1" id="KW-1133">Transmembrane helix</keyword>
<sequence>MPSPNEPAFTVGFMLLAFILALFLAHHYQRNWKRTVSADFEAALKRLRIDSHEILLEKIKLPNGNQQCGVYRILRTHSGQYFLYLYTPGSPGVIQPLTEERALLAVKVNK</sequence>
<dbReference type="EMBL" id="BSFN01000004">
    <property type="protein sequence ID" value="GLK88837.1"/>
    <property type="molecule type" value="Genomic_DNA"/>
</dbReference>
<name>A0A9W6K4R2_9PSED</name>
<keyword evidence="3" id="KW-1185">Reference proteome</keyword>
<keyword evidence="1" id="KW-0472">Membrane</keyword>
<feature type="transmembrane region" description="Helical" evidence="1">
    <location>
        <begin position="6"/>
        <end position="25"/>
    </location>
</feature>
<dbReference type="Proteomes" id="UP001143328">
    <property type="component" value="Unassembled WGS sequence"/>
</dbReference>
<keyword evidence="1" id="KW-0812">Transmembrane</keyword>
<accession>A0A9W6K4R2</accession>